<sequence>MAVNGKVKAVDASSDKGMLNFFRGLKAEFKRITWPPKKDVKKTATAVIGFCVMYMILVGLLDLGFNNIFKIIFR</sequence>
<dbReference type="GO" id="GO:0005886">
    <property type="term" value="C:plasma membrane"/>
    <property type="evidence" value="ECO:0007669"/>
    <property type="project" value="UniProtKB-SubCell"/>
</dbReference>
<keyword evidence="11" id="KW-1185">Reference proteome</keyword>
<dbReference type="NCBIfam" id="TIGR00964">
    <property type="entry name" value="secE_bact"/>
    <property type="match status" value="1"/>
</dbReference>
<accession>A0A1M5YM06</accession>
<dbReference type="GO" id="GO:0043952">
    <property type="term" value="P:protein transport by the Sec complex"/>
    <property type="evidence" value="ECO:0007669"/>
    <property type="project" value="UniProtKB-UniRule"/>
</dbReference>
<organism evidence="10 11">
    <name type="scientific">Clostridium collagenovorans DSM 3089</name>
    <dbReference type="NCBI Taxonomy" id="1121306"/>
    <lineage>
        <taxon>Bacteria</taxon>
        <taxon>Bacillati</taxon>
        <taxon>Bacillota</taxon>
        <taxon>Clostridia</taxon>
        <taxon>Eubacteriales</taxon>
        <taxon>Clostridiaceae</taxon>
        <taxon>Clostridium</taxon>
    </lineage>
</organism>
<keyword evidence="6 9" id="KW-1133">Transmembrane helix</keyword>
<evidence type="ECO:0000256" key="4">
    <source>
        <dbReference type="ARBA" id="ARBA00022692"/>
    </source>
</evidence>
<dbReference type="OrthoDB" id="9799073at2"/>
<evidence type="ECO:0000256" key="9">
    <source>
        <dbReference type="HAMAP-Rule" id="MF_00422"/>
    </source>
</evidence>
<dbReference type="STRING" id="1121306.SAMN02745196_03080"/>
<evidence type="ECO:0000256" key="2">
    <source>
        <dbReference type="ARBA" id="ARBA00022448"/>
    </source>
</evidence>
<comment type="subunit">
    <text evidence="9">Component of the Sec protein translocase complex. Heterotrimer consisting of SecY, SecE and SecG subunits. The heterotrimers can form oligomers, although 1 heterotrimer is thought to be able to translocate proteins. Interacts with the ribosome. Interacts with SecDF, and other proteins may be involved. Interacts with SecA.</text>
</comment>
<dbReference type="Gene3D" id="1.20.5.1030">
    <property type="entry name" value="Preprotein translocase secy subunit"/>
    <property type="match status" value="1"/>
</dbReference>
<evidence type="ECO:0000256" key="5">
    <source>
        <dbReference type="ARBA" id="ARBA00022927"/>
    </source>
</evidence>
<dbReference type="PANTHER" id="PTHR33910">
    <property type="entry name" value="PROTEIN TRANSLOCASE SUBUNIT SECE"/>
    <property type="match status" value="1"/>
</dbReference>
<keyword evidence="7 9" id="KW-0811">Translocation</keyword>
<evidence type="ECO:0000256" key="6">
    <source>
        <dbReference type="ARBA" id="ARBA00022989"/>
    </source>
</evidence>
<keyword evidence="5 9" id="KW-0653">Protein transport</keyword>
<dbReference type="InterPro" id="IPR038379">
    <property type="entry name" value="SecE_sf"/>
</dbReference>
<comment type="similarity">
    <text evidence="9">Belongs to the SecE/SEC61-gamma family.</text>
</comment>
<dbReference type="GO" id="GO:0006605">
    <property type="term" value="P:protein targeting"/>
    <property type="evidence" value="ECO:0007669"/>
    <property type="project" value="UniProtKB-UniRule"/>
</dbReference>
<dbReference type="InterPro" id="IPR005807">
    <property type="entry name" value="SecE_bac"/>
</dbReference>
<dbReference type="GO" id="GO:0009306">
    <property type="term" value="P:protein secretion"/>
    <property type="evidence" value="ECO:0007669"/>
    <property type="project" value="UniProtKB-UniRule"/>
</dbReference>
<dbReference type="EMBL" id="FQXP01000020">
    <property type="protein sequence ID" value="SHI13042.1"/>
    <property type="molecule type" value="Genomic_DNA"/>
</dbReference>
<dbReference type="GO" id="GO:0065002">
    <property type="term" value="P:intracellular protein transmembrane transport"/>
    <property type="evidence" value="ECO:0007669"/>
    <property type="project" value="UniProtKB-UniRule"/>
</dbReference>
<keyword evidence="3 9" id="KW-1003">Cell membrane</keyword>
<comment type="function">
    <text evidence="9">Essential subunit of the Sec protein translocation channel SecYEG. Clamps together the 2 halves of SecY. May contact the channel plug during translocation.</text>
</comment>
<name>A0A1M5YM06_9CLOT</name>
<dbReference type="HAMAP" id="MF_00422">
    <property type="entry name" value="SecE"/>
    <property type="match status" value="1"/>
</dbReference>
<keyword evidence="4 9" id="KW-0812">Transmembrane</keyword>
<evidence type="ECO:0000313" key="11">
    <source>
        <dbReference type="Proteomes" id="UP000184526"/>
    </source>
</evidence>
<gene>
    <name evidence="9" type="primary">secE</name>
    <name evidence="10" type="ORF">SAMN02745196_03080</name>
</gene>
<dbReference type="InterPro" id="IPR001901">
    <property type="entry name" value="Translocase_SecE/Sec61-g"/>
</dbReference>
<dbReference type="GO" id="GO:0008320">
    <property type="term" value="F:protein transmembrane transporter activity"/>
    <property type="evidence" value="ECO:0007669"/>
    <property type="project" value="UniProtKB-UniRule"/>
</dbReference>
<dbReference type="PANTHER" id="PTHR33910:SF1">
    <property type="entry name" value="PROTEIN TRANSLOCASE SUBUNIT SECE"/>
    <property type="match status" value="1"/>
</dbReference>
<dbReference type="RefSeq" id="WP_072832857.1">
    <property type="nucleotide sequence ID" value="NZ_FQXP01000020.1"/>
</dbReference>
<dbReference type="Proteomes" id="UP000184526">
    <property type="component" value="Unassembled WGS sequence"/>
</dbReference>
<evidence type="ECO:0000256" key="8">
    <source>
        <dbReference type="ARBA" id="ARBA00023136"/>
    </source>
</evidence>
<dbReference type="Pfam" id="PF00584">
    <property type="entry name" value="SecE"/>
    <property type="match status" value="1"/>
</dbReference>
<feature type="transmembrane region" description="Helical" evidence="9">
    <location>
        <begin position="44"/>
        <end position="65"/>
    </location>
</feature>
<reference evidence="10 11" key="1">
    <citation type="submission" date="2016-11" db="EMBL/GenBank/DDBJ databases">
        <authorList>
            <person name="Jaros S."/>
            <person name="Januszkiewicz K."/>
            <person name="Wedrychowicz H."/>
        </authorList>
    </citation>
    <scope>NUCLEOTIDE SEQUENCE [LARGE SCALE GENOMIC DNA]</scope>
    <source>
        <strain evidence="10 11">DSM 3089</strain>
    </source>
</reference>
<proteinExistence type="inferred from homology"/>
<evidence type="ECO:0000256" key="1">
    <source>
        <dbReference type="ARBA" id="ARBA00004370"/>
    </source>
</evidence>
<dbReference type="AlphaFoldDB" id="A0A1M5YM06"/>
<keyword evidence="8 9" id="KW-0472">Membrane</keyword>
<comment type="subcellular location">
    <subcellularLocation>
        <location evidence="9">Cell membrane</location>
        <topology evidence="9">Single-pass membrane protein</topology>
    </subcellularLocation>
    <subcellularLocation>
        <location evidence="1">Membrane</location>
    </subcellularLocation>
</comment>
<evidence type="ECO:0000256" key="3">
    <source>
        <dbReference type="ARBA" id="ARBA00022475"/>
    </source>
</evidence>
<keyword evidence="2 9" id="KW-0813">Transport</keyword>
<evidence type="ECO:0000313" key="10">
    <source>
        <dbReference type="EMBL" id="SHI13042.1"/>
    </source>
</evidence>
<protein>
    <recommendedName>
        <fullName evidence="9">Protein translocase subunit SecE</fullName>
    </recommendedName>
</protein>
<evidence type="ECO:0000256" key="7">
    <source>
        <dbReference type="ARBA" id="ARBA00023010"/>
    </source>
</evidence>